<feature type="domain" description="Glycosyl transferase family 1" evidence="1">
    <location>
        <begin position="179"/>
        <end position="345"/>
    </location>
</feature>
<dbReference type="PANTHER" id="PTHR12526:SF634">
    <property type="entry name" value="BLL3361 PROTEIN"/>
    <property type="match status" value="1"/>
</dbReference>
<accession>A0A506UHQ6</accession>
<gene>
    <name evidence="3" type="ORF">FJU11_01045</name>
</gene>
<dbReference type="AlphaFoldDB" id="A0A506UHQ6"/>
<keyword evidence="3" id="KW-0808">Transferase</keyword>
<dbReference type="OrthoDB" id="9790710at2"/>
<evidence type="ECO:0000259" key="2">
    <source>
        <dbReference type="Pfam" id="PF13579"/>
    </source>
</evidence>
<comment type="caution">
    <text evidence="3">The sequence shown here is derived from an EMBL/GenBank/DDBJ whole genome shotgun (WGS) entry which is preliminary data.</text>
</comment>
<dbReference type="Proteomes" id="UP000320314">
    <property type="component" value="Unassembled WGS sequence"/>
</dbReference>
<evidence type="ECO:0000313" key="4">
    <source>
        <dbReference type="Proteomes" id="UP000320314"/>
    </source>
</evidence>
<dbReference type="GO" id="GO:0016757">
    <property type="term" value="F:glycosyltransferase activity"/>
    <property type="evidence" value="ECO:0007669"/>
    <property type="project" value="InterPro"/>
</dbReference>
<dbReference type="Pfam" id="PF00534">
    <property type="entry name" value="Glycos_transf_1"/>
    <property type="match status" value="1"/>
</dbReference>
<evidence type="ECO:0000313" key="3">
    <source>
        <dbReference type="EMBL" id="TPW32840.1"/>
    </source>
</evidence>
<proteinExistence type="predicted"/>
<protein>
    <submittedName>
        <fullName evidence="3">Glycosyltransferase family 4 protein</fullName>
    </submittedName>
</protein>
<dbReference type="InterPro" id="IPR028098">
    <property type="entry name" value="Glyco_trans_4-like_N"/>
</dbReference>
<dbReference type="EMBL" id="VHLH01000001">
    <property type="protein sequence ID" value="TPW32840.1"/>
    <property type="molecule type" value="Genomic_DNA"/>
</dbReference>
<dbReference type="Gene3D" id="3.40.50.2000">
    <property type="entry name" value="Glycogen Phosphorylase B"/>
    <property type="match status" value="2"/>
</dbReference>
<evidence type="ECO:0000259" key="1">
    <source>
        <dbReference type="Pfam" id="PF00534"/>
    </source>
</evidence>
<organism evidence="3 4">
    <name type="scientific">Pararhizobium mangrovi</name>
    <dbReference type="NCBI Taxonomy" id="2590452"/>
    <lineage>
        <taxon>Bacteria</taxon>
        <taxon>Pseudomonadati</taxon>
        <taxon>Pseudomonadota</taxon>
        <taxon>Alphaproteobacteria</taxon>
        <taxon>Hyphomicrobiales</taxon>
        <taxon>Rhizobiaceae</taxon>
        <taxon>Rhizobium/Agrobacterium group</taxon>
        <taxon>Pararhizobium</taxon>
    </lineage>
</organism>
<reference evidence="3 4" key="1">
    <citation type="submission" date="2019-06" db="EMBL/GenBank/DDBJ databases">
        <authorList>
            <person name="Li M."/>
        </authorList>
    </citation>
    <scope>NUCLEOTIDE SEQUENCE [LARGE SCALE GENOMIC DNA]</scope>
    <source>
        <strain evidence="3 4">BGMRC6574</strain>
    </source>
</reference>
<name>A0A506UHQ6_9HYPH</name>
<keyword evidence="4" id="KW-1185">Reference proteome</keyword>
<dbReference type="InterPro" id="IPR001296">
    <property type="entry name" value="Glyco_trans_1"/>
</dbReference>
<feature type="domain" description="Glycosyltransferase subfamily 4-like N-terminal" evidence="2">
    <location>
        <begin position="14"/>
        <end position="116"/>
    </location>
</feature>
<dbReference type="PANTHER" id="PTHR12526">
    <property type="entry name" value="GLYCOSYLTRANSFERASE"/>
    <property type="match status" value="1"/>
</dbReference>
<dbReference type="CDD" id="cd03801">
    <property type="entry name" value="GT4_PimA-like"/>
    <property type="match status" value="1"/>
</dbReference>
<dbReference type="SUPFAM" id="SSF53756">
    <property type="entry name" value="UDP-Glycosyltransferase/glycogen phosphorylase"/>
    <property type="match status" value="1"/>
</dbReference>
<sequence length="365" mass="39150">MRIVQVQTQAEAAGAQRVSDMVGAGLRARGHSVRTVFMYRKTDAYDADPYADFVLQEAPAGAFGRMRAVAGLVRYLRAQKPETVITYQHYGNLFGTFAARLAGVPRIVANQSRQPQTKGVSGLISQVDKAMGTAGLYHANIVNSAWNEAQFAGFPSRYRARLKRIDHGVERADMLHDKASARERFDLPGNVPLAVTTGRLVAGKNQIALLGALRKEGDLHAAIAGVGPDREGLEAFARENGIAERVHFVGELSPQEVRAFLAAGDLYVFASRSESFGLSVVEAAIAGLPIVSSNLDVLREVLTTDDGETAAIFAETNDAAGMAAAIARLRADPALAARLSAAGRRLVERYAPERMCAGYEALLTP</sequence>
<dbReference type="RefSeq" id="WP_141165143.1">
    <property type="nucleotide sequence ID" value="NZ_VHLH01000001.1"/>
</dbReference>
<dbReference type="Pfam" id="PF13579">
    <property type="entry name" value="Glyco_trans_4_4"/>
    <property type="match status" value="1"/>
</dbReference>